<gene>
    <name evidence="2" type="ORF">SCF082_LOCUS31125</name>
</gene>
<name>A0ABP0N4I5_9DINO</name>
<evidence type="ECO:0000313" key="3">
    <source>
        <dbReference type="Proteomes" id="UP001642464"/>
    </source>
</evidence>
<reference evidence="2 3" key="1">
    <citation type="submission" date="2024-02" db="EMBL/GenBank/DDBJ databases">
        <authorList>
            <person name="Chen Y."/>
            <person name="Shah S."/>
            <person name="Dougan E. K."/>
            <person name="Thang M."/>
            <person name="Chan C."/>
        </authorList>
    </citation>
    <scope>NUCLEOTIDE SEQUENCE [LARGE SCALE GENOMIC DNA]</scope>
</reference>
<keyword evidence="3" id="KW-1185">Reference proteome</keyword>
<comment type="caution">
    <text evidence="2">The sequence shown here is derived from an EMBL/GenBank/DDBJ whole genome shotgun (WGS) entry which is preliminary data.</text>
</comment>
<dbReference type="EMBL" id="CAXAMM010026177">
    <property type="protein sequence ID" value="CAK9058343.1"/>
    <property type="molecule type" value="Genomic_DNA"/>
</dbReference>
<proteinExistence type="predicted"/>
<dbReference type="Proteomes" id="UP001642464">
    <property type="component" value="Unassembled WGS sequence"/>
</dbReference>
<dbReference type="InterPro" id="IPR035439">
    <property type="entry name" value="UPF0145_dom_sf"/>
</dbReference>
<dbReference type="InterPro" id="IPR012437">
    <property type="entry name" value="DUF1638"/>
</dbReference>
<evidence type="ECO:0000313" key="2">
    <source>
        <dbReference type="EMBL" id="CAK9058343.1"/>
    </source>
</evidence>
<evidence type="ECO:0000259" key="1">
    <source>
        <dbReference type="Pfam" id="PF07796"/>
    </source>
</evidence>
<sequence>MALPSPSPETIHVIACGALAREITGLIRANGWDHVRLKCLPAILHNTPDRIVPAVEAALDALPDGAEAFVAYADCGTGGQLQALCAARGVGMIDGPHCYAFYETRDSFAAHSDEIAAFYLTDFIARQFDAFVWRPLGLDRHPELREAYFGNYEKVVYLAQTEDAALRAAAVDAAERLGLPLEALDRMKAEATTLGADAVVAVRMETSTIRDGASETIHVIACGALAREITGLIRANGWDHVRLKCLPAILHNTPDRIVPAVEAALDALPDGAEAFVAYADCGTGGQLQALCAARGVGMIDGPHCYAFYETRDSFAAHSDEIAAFYLTDFIARQFDAFVWRPLGLDRHPELREAYFGNYEKVVYLAQTEDAALRAAAVDAAERLGLPLE</sequence>
<feature type="non-terminal residue" evidence="2">
    <location>
        <position position="388"/>
    </location>
</feature>
<dbReference type="Pfam" id="PF07796">
    <property type="entry name" value="DUF1638"/>
    <property type="match status" value="2"/>
</dbReference>
<organism evidence="2 3">
    <name type="scientific">Durusdinium trenchii</name>
    <dbReference type="NCBI Taxonomy" id="1381693"/>
    <lineage>
        <taxon>Eukaryota</taxon>
        <taxon>Sar</taxon>
        <taxon>Alveolata</taxon>
        <taxon>Dinophyceae</taxon>
        <taxon>Suessiales</taxon>
        <taxon>Symbiodiniaceae</taxon>
        <taxon>Durusdinium</taxon>
    </lineage>
</organism>
<accession>A0ABP0N4I5</accession>
<feature type="domain" description="DUF1638" evidence="1">
    <location>
        <begin position="245"/>
        <end position="388"/>
    </location>
</feature>
<dbReference type="Gene3D" id="3.30.110.70">
    <property type="entry name" value="Hypothetical protein apc22750. Chain B"/>
    <property type="match status" value="1"/>
</dbReference>
<dbReference type="SUPFAM" id="SSF117782">
    <property type="entry name" value="YbjQ-like"/>
    <property type="match status" value="1"/>
</dbReference>
<feature type="domain" description="DUF1638" evidence="1">
    <location>
        <begin position="39"/>
        <end position="184"/>
    </location>
</feature>
<protein>
    <submittedName>
        <fullName evidence="2">UPF0145 protein NP_2600A</fullName>
    </submittedName>
</protein>